<dbReference type="Gene3D" id="2.60.120.10">
    <property type="entry name" value="Jelly Rolls"/>
    <property type="match status" value="1"/>
</dbReference>
<gene>
    <name evidence="5" type="ORF">J2736_002257</name>
</gene>
<accession>A0ABU1NUA8</accession>
<dbReference type="Gene3D" id="1.10.10.60">
    <property type="entry name" value="Homeodomain-like"/>
    <property type="match status" value="2"/>
</dbReference>
<organism evidence="5 6">
    <name type="scientific">Paenibacillus qinlingensis</name>
    <dbReference type="NCBI Taxonomy" id="1837343"/>
    <lineage>
        <taxon>Bacteria</taxon>
        <taxon>Bacillati</taxon>
        <taxon>Bacillota</taxon>
        <taxon>Bacilli</taxon>
        <taxon>Bacillales</taxon>
        <taxon>Paenibacillaceae</taxon>
        <taxon>Paenibacillus</taxon>
    </lineage>
</organism>
<dbReference type="Proteomes" id="UP001267290">
    <property type="component" value="Unassembled WGS sequence"/>
</dbReference>
<evidence type="ECO:0000313" key="5">
    <source>
        <dbReference type="EMBL" id="MDR6551070.1"/>
    </source>
</evidence>
<dbReference type="PANTHER" id="PTHR43280:SF28">
    <property type="entry name" value="HTH-TYPE TRANSCRIPTIONAL ACTIVATOR RHAS"/>
    <property type="match status" value="1"/>
</dbReference>
<comment type="caution">
    <text evidence="5">The sequence shown here is derived from an EMBL/GenBank/DDBJ whole genome shotgun (WGS) entry which is preliminary data.</text>
</comment>
<evidence type="ECO:0000259" key="4">
    <source>
        <dbReference type="PROSITE" id="PS01124"/>
    </source>
</evidence>
<keyword evidence="3" id="KW-0804">Transcription</keyword>
<dbReference type="InterPro" id="IPR037923">
    <property type="entry name" value="HTH-like"/>
</dbReference>
<dbReference type="PROSITE" id="PS01124">
    <property type="entry name" value="HTH_ARAC_FAMILY_2"/>
    <property type="match status" value="1"/>
</dbReference>
<dbReference type="PROSITE" id="PS00041">
    <property type="entry name" value="HTH_ARAC_FAMILY_1"/>
    <property type="match status" value="1"/>
</dbReference>
<dbReference type="SUPFAM" id="SSF46689">
    <property type="entry name" value="Homeodomain-like"/>
    <property type="match status" value="2"/>
</dbReference>
<dbReference type="PANTHER" id="PTHR43280">
    <property type="entry name" value="ARAC-FAMILY TRANSCRIPTIONAL REGULATOR"/>
    <property type="match status" value="1"/>
</dbReference>
<dbReference type="CDD" id="cd02208">
    <property type="entry name" value="cupin_RmlC-like"/>
    <property type="match status" value="1"/>
</dbReference>
<dbReference type="SMART" id="SM00342">
    <property type="entry name" value="HTH_ARAC"/>
    <property type="match status" value="1"/>
</dbReference>
<evidence type="ECO:0000256" key="2">
    <source>
        <dbReference type="ARBA" id="ARBA00023125"/>
    </source>
</evidence>
<evidence type="ECO:0000313" key="6">
    <source>
        <dbReference type="Proteomes" id="UP001267290"/>
    </source>
</evidence>
<dbReference type="InterPro" id="IPR009057">
    <property type="entry name" value="Homeodomain-like_sf"/>
</dbReference>
<dbReference type="InterPro" id="IPR014710">
    <property type="entry name" value="RmlC-like_jellyroll"/>
</dbReference>
<keyword evidence="6" id="KW-1185">Reference proteome</keyword>
<dbReference type="Pfam" id="PF02311">
    <property type="entry name" value="AraC_binding"/>
    <property type="match status" value="1"/>
</dbReference>
<name>A0ABU1NUA8_9BACL</name>
<reference evidence="5 6" key="1">
    <citation type="submission" date="2023-07" db="EMBL/GenBank/DDBJ databases">
        <title>Sorghum-associated microbial communities from plants grown in Nebraska, USA.</title>
        <authorList>
            <person name="Schachtman D."/>
        </authorList>
    </citation>
    <scope>NUCLEOTIDE SEQUENCE [LARGE SCALE GENOMIC DNA]</scope>
    <source>
        <strain evidence="5 6">CC258</strain>
    </source>
</reference>
<evidence type="ECO:0000256" key="1">
    <source>
        <dbReference type="ARBA" id="ARBA00023015"/>
    </source>
</evidence>
<evidence type="ECO:0000256" key="3">
    <source>
        <dbReference type="ARBA" id="ARBA00023163"/>
    </source>
</evidence>
<dbReference type="InterPro" id="IPR018062">
    <property type="entry name" value="HTH_AraC-typ_CS"/>
</dbReference>
<keyword evidence="1" id="KW-0805">Transcription regulation</keyword>
<dbReference type="EMBL" id="JAVDSB010000003">
    <property type="protein sequence ID" value="MDR6551070.1"/>
    <property type="molecule type" value="Genomic_DNA"/>
</dbReference>
<feature type="domain" description="HTH araC/xylS-type" evidence="4">
    <location>
        <begin position="194"/>
        <end position="292"/>
    </location>
</feature>
<protein>
    <submittedName>
        <fullName evidence="5">AraC-like DNA-binding protein</fullName>
    </submittedName>
</protein>
<proteinExistence type="predicted"/>
<dbReference type="InterPro" id="IPR003313">
    <property type="entry name" value="AraC-bd"/>
</dbReference>
<dbReference type="InterPro" id="IPR018060">
    <property type="entry name" value="HTH_AraC"/>
</dbReference>
<keyword evidence="2" id="KW-0238">DNA-binding</keyword>
<dbReference type="SUPFAM" id="SSF51215">
    <property type="entry name" value="Regulatory protein AraC"/>
    <property type="match status" value="1"/>
</dbReference>
<sequence>MKLMNYLNLNVHPVQLSFFKDRTNSFEEVFHAHQGMELLVVHEGTGFVVIEQQIVELQPGTIICFRPFQLHRIRIHNLPQDRYIRSLFVLEPVVLEAALSAFPALRDFLRKLWKEPLVPQAFRSDDLSALEAMFRSYRLRLDAAKDRGPERLLEEQLLFLTAFVHQLRTDSDKAAFSQSDSVPLPTPKNSSTAERMLAWIEAHYMEPFKLDELASAVHLTPNHVSATFHQSIGSTITEYLTARRIRQACWLLRTTDMSVQDIGESVGLGNFSYFCQLFKKHVGFTPYKFKGMSAYTIFIE</sequence>
<dbReference type="Pfam" id="PF12833">
    <property type="entry name" value="HTH_18"/>
    <property type="match status" value="1"/>
</dbReference>